<comment type="subcellular location">
    <subcellularLocation>
        <location evidence="1">Membrane</location>
        <topology evidence="1">Multi-pass membrane protein</topology>
    </subcellularLocation>
</comment>
<evidence type="ECO:0000256" key="3">
    <source>
        <dbReference type="ARBA" id="ARBA00022692"/>
    </source>
</evidence>
<protein>
    <submittedName>
        <fullName evidence="7">AI-2E family transporter</fullName>
    </submittedName>
</protein>
<evidence type="ECO:0000313" key="8">
    <source>
        <dbReference type="Proteomes" id="UP000548632"/>
    </source>
</evidence>
<keyword evidence="5 6" id="KW-0472">Membrane</keyword>
<feature type="transmembrane region" description="Helical" evidence="6">
    <location>
        <begin position="269"/>
        <end position="286"/>
    </location>
</feature>
<sequence length="406" mass="44200">MKRETVNNTTVLLMTFVISALFLTMIQQFLMALLLSGLFSALARPLYLRLVYWSGGRYQLASLLTLLIIVALLLIPAVIFVSIVVAQAIDVSQSITPWIKNLQEPGVFTDKLSYLPFYKELLPYQDIVIAKAGEAVSLVSQFLISGLSFVTLGTINFVFMAFVTLYSMYFLQIDGNKLVMRILYYLPLKSSDEHLMLEKFTSVTRATLKGTLLIGLLQGGLAGIAFAVAGINNAVFWGTVMAVLSVIPSVGSALVWVPTIIILLIQGQIITGILLGLFCGLVVGSLDNVLRPILVGKDTKMHELMIFLATLGGIFMFGIAGIIVGPLIASLFIVIWELYGSTFTHVLPAVDWMPTLSALSSEHLSPHSTATSSGSKEISIEKQITNDNTPTILTNKNIPPSHDAIN</sequence>
<evidence type="ECO:0000256" key="2">
    <source>
        <dbReference type="ARBA" id="ARBA00009773"/>
    </source>
</evidence>
<dbReference type="InterPro" id="IPR002549">
    <property type="entry name" value="AI-2E-like"/>
</dbReference>
<proteinExistence type="inferred from homology"/>
<dbReference type="EMBL" id="JABVCQ010000027">
    <property type="protein sequence ID" value="MBB1126858.1"/>
    <property type="molecule type" value="Genomic_DNA"/>
</dbReference>
<comment type="caution">
    <text evidence="7">The sequence shown here is derived from an EMBL/GenBank/DDBJ whole genome shotgun (WGS) entry which is preliminary data.</text>
</comment>
<feature type="transmembrane region" description="Helical" evidence="6">
    <location>
        <begin position="63"/>
        <end position="89"/>
    </location>
</feature>
<feature type="transmembrane region" description="Helical" evidence="6">
    <location>
        <begin position="12"/>
        <end position="42"/>
    </location>
</feature>
<evidence type="ECO:0000256" key="6">
    <source>
        <dbReference type="SAM" id="Phobius"/>
    </source>
</evidence>
<comment type="similarity">
    <text evidence="2">Belongs to the autoinducer-2 exporter (AI-2E) (TC 2.A.86) family.</text>
</comment>
<dbReference type="GO" id="GO:0016020">
    <property type="term" value="C:membrane"/>
    <property type="evidence" value="ECO:0007669"/>
    <property type="project" value="UniProtKB-SubCell"/>
</dbReference>
<evidence type="ECO:0000256" key="5">
    <source>
        <dbReference type="ARBA" id="ARBA00023136"/>
    </source>
</evidence>
<keyword evidence="4 6" id="KW-1133">Transmembrane helix</keyword>
<dbReference type="PANTHER" id="PTHR21716">
    <property type="entry name" value="TRANSMEMBRANE PROTEIN"/>
    <property type="match status" value="1"/>
</dbReference>
<feature type="transmembrane region" description="Helical" evidence="6">
    <location>
        <begin position="306"/>
        <end position="336"/>
    </location>
</feature>
<dbReference type="PANTHER" id="PTHR21716:SF4">
    <property type="entry name" value="TRANSMEMBRANE PROTEIN 245"/>
    <property type="match status" value="1"/>
</dbReference>
<evidence type="ECO:0000256" key="1">
    <source>
        <dbReference type="ARBA" id="ARBA00004141"/>
    </source>
</evidence>
<evidence type="ECO:0000313" key="7">
    <source>
        <dbReference type="EMBL" id="MBB1126858.1"/>
    </source>
</evidence>
<dbReference type="AlphaFoldDB" id="A0A839HJ34"/>
<gene>
    <name evidence="7" type="ORF">HUK38_11560</name>
</gene>
<organism evidence="7 8">
    <name type="scientific">Thiospirillum jenense</name>
    <dbReference type="NCBI Taxonomy" id="1653858"/>
    <lineage>
        <taxon>Bacteria</taxon>
        <taxon>Pseudomonadati</taxon>
        <taxon>Pseudomonadota</taxon>
        <taxon>Gammaproteobacteria</taxon>
        <taxon>Chromatiales</taxon>
        <taxon>Chromatiaceae</taxon>
        <taxon>Thiospirillum</taxon>
    </lineage>
</organism>
<dbReference type="Proteomes" id="UP000548632">
    <property type="component" value="Unassembled WGS sequence"/>
</dbReference>
<keyword evidence="3 6" id="KW-0812">Transmembrane</keyword>
<reference evidence="7 8" key="1">
    <citation type="journal article" date="2020" name="Arch. Microbiol.">
        <title>The genome sequence of the giant phototrophic gammaproteobacterium Thiospirillum jenense gives insight into its physiological properties and phylogenetic relationships.</title>
        <authorList>
            <person name="Imhoff J.F."/>
            <person name="Meyer T.E."/>
            <person name="Kyndt J.A."/>
        </authorList>
    </citation>
    <scope>NUCLEOTIDE SEQUENCE [LARGE SCALE GENOMIC DNA]</scope>
    <source>
        <strain evidence="7 8">DSM 216</strain>
    </source>
</reference>
<dbReference type="Pfam" id="PF01594">
    <property type="entry name" value="AI-2E_transport"/>
    <property type="match status" value="1"/>
</dbReference>
<feature type="transmembrane region" description="Helical" evidence="6">
    <location>
        <begin position="235"/>
        <end position="257"/>
    </location>
</feature>
<name>A0A839HJ34_9GAMM</name>
<evidence type="ECO:0000256" key="4">
    <source>
        <dbReference type="ARBA" id="ARBA00022989"/>
    </source>
</evidence>
<accession>A0A839HJ34</accession>
<feature type="transmembrane region" description="Helical" evidence="6">
    <location>
        <begin position="147"/>
        <end position="171"/>
    </location>
</feature>
<feature type="transmembrane region" description="Helical" evidence="6">
    <location>
        <begin position="206"/>
        <end position="229"/>
    </location>
</feature>
<keyword evidence="8" id="KW-1185">Reference proteome</keyword>